<accession>A0ACA9SGY6</accession>
<sequence>ALAIHPPLMEVAGFAFSYVLPRFLWELIVVYTLTKPSEHSQPTNEVKISAVRQAAAKAVKDFWEKNCYYGLEGFINQLTLVEVVGTANVEAKFQNLDTKEAINNEKDRLIKLIELAKIKEVVKEEIYDAWLGKCGEYGPKQ</sequence>
<feature type="non-terminal residue" evidence="1">
    <location>
        <position position="1"/>
    </location>
</feature>
<comment type="caution">
    <text evidence="1">The sequence shown here is derived from an EMBL/GenBank/DDBJ whole genome shotgun (WGS) entry which is preliminary data.</text>
</comment>
<gene>
    <name evidence="1" type="ORF">RPERSI_LOCUS31058</name>
</gene>
<evidence type="ECO:0000313" key="2">
    <source>
        <dbReference type="Proteomes" id="UP000789920"/>
    </source>
</evidence>
<reference evidence="1" key="1">
    <citation type="submission" date="2021-06" db="EMBL/GenBank/DDBJ databases">
        <authorList>
            <person name="Kallberg Y."/>
            <person name="Tangrot J."/>
            <person name="Rosling A."/>
        </authorList>
    </citation>
    <scope>NUCLEOTIDE SEQUENCE</scope>
    <source>
        <strain evidence="1">MA461A</strain>
    </source>
</reference>
<keyword evidence="2" id="KW-1185">Reference proteome</keyword>
<dbReference type="Proteomes" id="UP000789920">
    <property type="component" value="Unassembled WGS sequence"/>
</dbReference>
<organism evidence="1 2">
    <name type="scientific">Racocetra persica</name>
    <dbReference type="NCBI Taxonomy" id="160502"/>
    <lineage>
        <taxon>Eukaryota</taxon>
        <taxon>Fungi</taxon>
        <taxon>Fungi incertae sedis</taxon>
        <taxon>Mucoromycota</taxon>
        <taxon>Glomeromycotina</taxon>
        <taxon>Glomeromycetes</taxon>
        <taxon>Diversisporales</taxon>
        <taxon>Gigasporaceae</taxon>
        <taxon>Racocetra</taxon>
    </lineage>
</organism>
<evidence type="ECO:0000313" key="1">
    <source>
        <dbReference type="EMBL" id="CAG8839462.1"/>
    </source>
</evidence>
<feature type="non-terminal residue" evidence="1">
    <location>
        <position position="141"/>
    </location>
</feature>
<name>A0ACA9SGY6_9GLOM</name>
<proteinExistence type="predicted"/>
<dbReference type="EMBL" id="CAJVQC010123681">
    <property type="protein sequence ID" value="CAG8839462.1"/>
    <property type="molecule type" value="Genomic_DNA"/>
</dbReference>
<protein>
    <submittedName>
        <fullName evidence="1">24469_t:CDS:1</fullName>
    </submittedName>
</protein>